<protein>
    <submittedName>
        <fullName evidence="3">Uncharacterized protein</fullName>
    </submittedName>
</protein>
<gene>
    <name evidence="3" type="ORF">H4O18_18795</name>
</gene>
<reference evidence="3 4" key="1">
    <citation type="submission" date="2020-08" db="EMBL/GenBank/DDBJ databases">
        <title>Arenibacter gaetbuli sp. nov., isolated from a sand dune.</title>
        <authorList>
            <person name="Park S."/>
            <person name="Yoon J.-H."/>
        </authorList>
    </citation>
    <scope>NUCLEOTIDE SEQUENCE [LARGE SCALE GENOMIC DNA]</scope>
    <source>
        <strain evidence="3 4">BSSL-BM3</strain>
    </source>
</reference>
<feature type="signal peptide" evidence="2">
    <location>
        <begin position="1"/>
        <end position="20"/>
    </location>
</feature>
<evidence type="ECO:0000256" key="2">
    <source>
        <dbReference type="SAM" id="SignalP"/>
    </source>
</evidence>
<keyword evidence="2" id="KW-0732">Signal</keyword>
<keyword evidence="4" id="KW-1185">Reference proteome</keyword>
<dbReference type="RefSeq" id="WP_187587526.1">
    <property type="nucleotide sequence ID" value="NZ_JACLHY010000026.1"/>
</dbReference>
<name>A0ABR7QSX8_9FLAO</name>
<keyword evidence="1" id="KW-0812">Transmembrane</keyword>
<sequence length="562" mass="61989">MKKYHILIALCFTTALQAQAPIVDNDVILTPNFFMAILAGVILALTFQFMLTVISIAGGITAVGDIRKSYVKSKVNSGDNKESEDDTFDQNNSPDVSMGVKITTAFGIWSVVTTCVALFGATALALNLSAIESTAINTTVALVIWALFFLILFYLETKIASTLIGSLISTATSGLKASASTVSSLFTTSPEAKVDNIIGNTVDRIRAEFDSGFNTDKLSEVLDNFLTRVDNKIPDYETLRNDLEGIAKKSQNKNTSAKWMAIQQILTKFIAENNNSTDPEKQGKAKKLQETLNELLEKYKAGDNSEEGIKNVVSEISSMDKEEIDMKTQRLKEYLSTSALDGFSLVKLKQAFKGIVNHPQMTASILSNQLSGLNRENIIKVLASNTNLKENDYEMYADQISDTLKNVSYEFDIENENRLVKRIEGQVENFFNSTGRQELNYGLLKNDVKRIFDNPKDSLDVIKNRFSTFDTDTLRAVATNNKYLKDEHIDGVIKALTDSQKEVLDKIAQIESKANQQIETLKRKAVIQAEHARATAASAAWWLVLTAILSAVAAMGGSMLPL</sequence>
<keyword evidence="1" id="KW-0472">Membrane</keyword>
<evidence type="ECO:0000313" key="3">
    <source>
        <dbReference type="EMBL" id="MBC8770055.1"/>
    </source>
</evidence>
<evidence type="ECO:0000313" key="4">
    <source>
        <dbReference type="Proteomes" id="UP000618952"/>
    </source>
</evidence>
<keyword evidence="1" id="KW-1133">Transmembrane helix</keyword>
<proteinExistence type="predicted"/>
<feature type="transmembrane region" description="Helical" evidence="1">
    <location>
        <begin position="134"/>
        <end position="155"/>
    </location>
</feature>
<accession>A0ABR7QSX8</accession>
<dbReference type="EMBL" id="JACLHY010000026">
    <property type="protein sequence ID" value="MBC8770055.1"/>
    <property type="molecule type" value="Genomic_DNA"/>
</dbReference>
<dbReference type="Proteomes" id="UP000618952">
    <property type="component" value="Unassembled WGS sequence"/>
</dbReference>
<feature type="transmembrane region" description="Helical" evidence="1">
    <location>
        <begin position="106"/>
        <end position="128"/>
    </location>
</feature>
<feature type="transmembrane region" description="Helical" evidence="1">
    <location>
        <begin position="539"/>
        <end position="560"/>
    </location>
</feature>
<feature type="transmembrane region" description="Helical" evidence="1">
    <location>
        <begin position="34"/>
        <end position="64"/>
    </location>
</feature>
<organism evidence="3 4">
    <name type="scientific">Arenibacter arenosicollis</name>
    <dbReference type="NCBI Taxonomy" id="2762274"/>
    <lineage>
        <taxon>Bacteria</taxon>
        <taxon>Pseudomonadati</taxon>
        <taxon>Bacteroidota</taxon>
        <taxon>Flavobacteriia</taxon>
        <taxon>Flavobacteriales</taxon>
        <taxon>Flavobacteriaceae</taxon>
        <taxon>Arenibacter</taxon>
    </lineage>
</organism>
<comment type="caution">
    <text evidence="3">The sequence shown here is derived from an EMBL/GenBank/DDBJ whole genome shotgun (WGS) entry which is preliminary data.</text>
</comment>
<feature type="chain" id="PRO_5046660724" evidence="2">
    <location>
        <begin position="21"/>
        <end position="562"/>
    </location>
</feature>
<evidence type="ECO:0000256" key="1">
    <source>
        <dbReference type="SAM" id="Phobius"/>
    </source>
</evidence>